<keyword evidence="3" id="KW-1185">Reference proteome</keyword>
<sequence length="201" mass="21523">MSVLIVIKRLRSAKFSPPQIIRPPASLQRRRFALHSRTAPGREGESSDSQGKAGPPRPRHHHRSLLTDDDAQVLEAGQRVLLGVQHLLGGLLHVPVRLLGEHSAAAAASRLLPREGQGGHLHPPRAAAPRHLRLRLQYGGSPLRALHRTRETRASRPPPPPASSGRRSPPQARPLPGTQSHGGGALGSSSTTPLSLRPPLG</sequence>
<feature type="region of interest" description="Disordered" evidence="1">
    <location>
        <begin position="37"/>
        <end position="64"/>
    </location>
</feature>
<evidence type="ECO:0000313" key="3">
    <source>
        <dbReference type="Proteomes" id="UP000694564"/>
    </source>
</evidence>
<dbReference type="AlphaFoldDB" id="A0A8D2APH2"/>
<protein>
    <submittedName>
        <fullName evidence="2">Uncharacterized protein</fullName>
    </submittedName>
</protein>
<accession>A0A8D2APH2</accession>
<reference evidence="2" key="1">
    <citation type="submission" date="2025-08" db="UniProtKB">
        <authorList>
            <consortium name="Ensembl"/>
        </authorList>
    </citation>
    <scope>IDENTIFICATION</scope>
</reference>
<proteinExistence type="predicted"/>
<evidence type="ECO:0000256" key="1">
    <source>
        <dbReference type="SAM" id="MobiDB-lite"/>
    </source>
</evidence>
<evidence type="ECO:0000313" key="2">
    <source>
        <dbReference type="Ensembl" id="ENSSVLP00005002066.1"/>
    </source>
</evidence>
<feature type="compositionally biased region" description="Low complexity" evidence="1">
    <location>
        <begin position="187"/>
        <end position="201"/>
    </location>
</feature>
<reference evidence="2" key="2">
    <citation type="submission" date="2025-09" db="UniProtKB">
        <authorList>
            <consortium name="Ensembl"/>
        </authorList>
    </citation>
    <scope>IDENTIFICATION</scope>
</reference>
<name>A0A8D2APH2_SCIVU</name>
<organism evidence="2 3">
    <name type="scientific">Sciurus vulgaris</name>
    <name type="common">Eurasian red squirrel</name>
    <dbReference type="NCBI Taxonomy" id="55149"/>
    <lineage>
        <taxon>Eukaryota</taxon>
        <taxon>Metazoa</taxon>
        <taxon>Chordata</taxon>
        <taxon>Craniata</taxon>
        <taxon>Vertebrata</taxon>
        <taxon>Euteleostomi</taxon>
        <taxon>Mammalia</taxon>
        <taxon>Eutheria</taxon>
        <taxon>Euarchontoglires</taxon>
        <taxon>Glires</taxon>
        <taxon>Rodentia</taxon>
        <taxon>Sciuromorpha</taxon>
        <taxon>Sciuridae</taxon>
        <taxon>Sciurinae</taxon>
        <taxon>Sciurini</taxon>
        <taxon>Sciurus</taxon>
    </lineage>
</organism>
<dbReference type="GeneTree" id="ENSGT01070000257281"/>
<feature type="region of interest" description="Disordered" evidence="1">
    <location>
        <begin position="142"/>
        <end position="201"/>
    </location>
</feature>
<dbReference type="Proteomes" id="UP000694564">
    <property type="component" value="Chromosome 2"/>
</dbReference>
<dbReference type="Ensembl" id="ENSSVLT00005002272.1">
    <property type="protein sequence ID" value="ENSSVLP00005002066.1"/>
    <property type="gene ID" value="ENSSVLG00005001677.1"/>
</dbReference>